<evidence type="ECO:0000313" key="2">
    <source>
        <dbReference type="Proteomes" id="UP000821845"/>
    </source>
</evidence>
<dbReference type="Proteomes" id="UP000821845">
    <property type="component" value="Chromosome 10"/>
</dbReference>
<proteinExistence type="predicted"/>
<gene>
    <name evidence="1" type="ORF">HPB50_017959</name>
</gene>
<evidence type="ECO:0000313" key="1">
    <source>
        <dbReference type="EMBL" id="KAH6943233.1"/>
    </source>
</evidence>
<dbReference type="EMBL" id="CM023490">
    <property type="protein sequence ID" value="KAH6943233.1"/>
    <property type="molecule type" value="Genomic_DNA"/>
</dbReference>
<sequence length="383" mass="42530">MISEATCRATGCRYVYTLPTASRTRRVSNPNISLGEVGIDSLMSVELRQLLERDYDLALSMQDIRQLTVSRLREISEGKMESLTTAQRNVVAAGEDKDNVPCVVRSKLVENLIPDRVIVEMNGLDGPTPLFFMHPLEGHVASLSELAARMRVRAVGVQWTPDVTTQSIEKMADAYVQRIRQVQTEGPYHLAGYSFGAVVAFEVAVQIQASGESVGSLTFLDGGPRFLNMYTAQRRYRSDTSREEHETDLLVGFLYLYLDLNVTQVRSQLSGQPSFQAKQEAAIDILLDACSHDNVQPSRDSVDAAMRLFYELLRAGSAYRPQSKYSGDVLLLKPSRLPKVAPDLPYDYARASVTVPVNMGNFYSRDRDVPASRHEKPPAGSSS</sequence>
<comment type="caution">
    <text evidence="1">The sequence shown here is derived from an EMBL/GenBank/DDBJ whole genome shotgun (WGS) entry which is preliminary data.</text>
</comment>
<name>A0ACB7TAS2_HYAAI</name>
<protein>
    <submittedName>
        <fullName evidence="1">Uncharacterized protein</fullName>
    </submittedName>
</protein>
<keyword evidence="2" id="KW-1185">Reference proteome</keyword>
<organism evidence="1 2">
    <name type="scientific">Hyalomma asiaticum</name>
    <name type="common">Tick</name>
    <dbReference type="NCBI Taxonomy" id="266040"/>
    <lineage>
        <taxon>Eukaryota</taxon>
        <taxon>Metazoa</taxon>
        <taxon>Ecdysozoa</taxon>
        <taxon>Arthropoda</taxon>
        <taxon>Chelicerata</taxon>
        <taxon>Arachnida</taxon>
        <taxon>Acari</taxon>
        <taxon>Parasitiformes</taxon>
        <taxon>Ixodida</taxon>
        <taxon>Ixodoidea</taxon>
        <taxon>Ixodidae</taxon>
        <taxon>Hyalomminae</taxon>
        <taxon>Hyalomma</taxon>
    </lineage>
</organism>
<reference evidence="1" key="1">
    <citation type="submission" date="2020-05" db="EMBL/GenBank/DDBJ databases">
        <title>Large-scale comparative analyses of tick genomes elucidate their genetic diversity and vector capacities.</title>
        <authorList>
            <person name="Jia N."/>
            <person name="Wang J."/>
            <person name="Shi W."/>
            <person name="Du L."/>
            <person name="Sun Y."/>
            <person name="Zhan W."/>
            <person name="Jiang J."/>
            <person name="Wang Q."/>
            <person name="Zhang B."/>
            <person name="Ji P."/>
            <person name="Sakyi L.B."/>
            <person name="Cui X."/>
            <person name="Yuan T."/>
            <person name="Jiang B."/>
            <person name="Yang W."/>
            <person name="Lam T.T.-Y."/>
            <person name="Chang Q."/>
            <person name="Ding S."/>
            <person name="Wang X."/>
            <person name="Zhu J."/>
            <person name="Ruan X."/>
            <person name="Zhao L."/>
            <person name="Wei J."/>
            <person name="Que T."/>
            <person name="Du C."/>
            <person name="Cheng J."/>
            <person name="Dai P."/>
            <person name="Han X."/>
            <person name="Huang E."/>
            <person name="Gao Y."/>
            <person name="Liu J."/>
            <person name="Shao H."/>
            <person name="Ye R."/>
            <person name="Li L."/>
            <person name="Wei W."/>
            <person name="Wang X."/>
            <person name="Wang C."/>
            <person name="Yang T."/>
            <person name="Huo Q."/>
            <person name="Li W."/>
            <person name="Guo W."/>
            <person name="Chen H."/>
            <person name="Zhou L."/>
            <person name="Ni X."/>
            <person name="Tian J."/>
            <person name="Zhou Y."/>
            <person name="Sheng Y."/>
            <person name="Liu T."/>
            <person name="Pan Y."/>
            <person name="Xia L."/>
            <person name="Li J."/>
            <person name="Zhao F."/>
            <person name="Cao W."/>
        </authorList>
    </citation>
    <scope>NUCLEOTIDE SEQUENCE</scope>
    <source>
        <strain evidence="1">Hyas-2018</strain>
    </source>
</reference>
<accession>A0ACB7TAS2</accession>